<protein>
    <recommendedName>
        <fullName evidence="2">UPF0102 protein FB461_1207</fullName>
    </recommendedName>
</protein>
<evidence type="ECO:0000256" key="2">
    <source>
        <dbReference type="HAMAP-Rule" id="MF_00048"/>
    </source>
</evidence>
<dbReference type="EMBL" id="VFOS01000001">
    <property type="protein sequence ID" value="TQL64698.1"/>
    <property type="molecule type" value="Genomic_DNA"/>
</dbReference>
<evidence type="ECO:0000256" key="3">
    <source>
        <dbReference type="SAM" id="MobiDB-lite"/>
    </source>
</evidence>
<dbReference type="Proteomes" id="UP000315389">
    <property type="component" value="Unassembled WGS sequence"/>
</dbReference>
<dbReference type="PANTHER" id="PTHR34039:SF1">
    <property type="entry name" value="UPF0102 PROTEIN YRAN"/>
    <property type="match status" value="1"/>
</dbReference>
<accession>A0A542ZWH8</accession>
<gene>
    <name evidence="4" type="ORF">FB461_1207</name>
</gene>
<dbReference type="GO" id="GO:0003676">
    <property type="term" value="F:nucleic acid binding"/>
    <property type="evidence" value="ECO:0007669"/>
    <property type="project" value="InterPro"/>
</dbReference>
<keyword evidence="4" id="KW-0255">Endonuclease</keyword>
<dbReference type="RefSeq" id="WP_170222629.1">
    <property type="nucleotide sequence ID" value="NZ_BAAASV010000001.1"/>
</dbReference>
<comment type="caution">
    <text evidence="4">The sequence shown here is derived from an EMBL/GenBank/DDBJ whole genome shotgun (WGS) entry which is preliminary data.</text>
</comment>
<dbReference type="SUPFAM" id="SSF52980">
    <property type="entry name" value="Restriction endonuclease-like"/>
    <property type="match status" value="1"/>
</dbReference>
<feature type="region of interest" description="Disordered" evidence="3">
    <location>
        <begin position="1"/>
        <end position="28"/>
    </location>
</feature>
<dbReference type="InterPro" id="IPR011335">
    <property type="entry name" value="Restrct_endonuc-II-like"/>
</dbReference>
<dbReference type="Gene3D" id="3.40.1350.10">
    <property type="match status" value="1"/>
</dbReference>
<dbReference type="AlphaFoldDB" id="A0A542ZWH8"/>
<dbReference type="GO" id="GO:0004519">
    <property type="term" value="F:endonuclease activity"/>
    <property type="evidence" value="ECO:0007669"/>
    <property type="project" value="UniProtKB-KW"/>
</dbReference>
<dbReference type="NCBIfam" id="NF009154">
    <property type="entry name" value="PRK12497.3-3"/>
    <property type="match status" value="1"/>
</dbReference>
<comment type="similarity">
    <text evidence="1 2">Belongs to the UPF0102 family.</text>
</comment>
<proteinExistence type="inferred from homology"/>
<keyword evidence="5" id="KW-1185">Reference proteome</keyword>
<dbReference type="HAMAP" id="MF_00048">
    <property type="entry name" value="UPF0102"/>
    <property type="match status" value="1"/>
</dbReference>
<keyword evidence="4" id="KW-0378">Hydrolase</keyword>
<dbReference type="InterPro" id="IPR011856">
    <property type="entry name" value="tRNA_endonuc-like_dom_sf"/>
</dbReference>
<dbReference type="InterPro" id="IPR003509">
    <property type="entry name" value="UPF0102_YraN-like"/>
</dbReference>
<reference evidence="4 5" key="1">
    <citation type="submission" date="2019-06" db="EMBL/GenBank/DDBJ databases">
        <title>Sequencing the genomes of 1000 actinobacteria strains.</title>
        <authorList>
            <person name="Klenk H.-P."/>
        </authorList>
    </citation>
    <scope>NUCLEOTIDE SEQUENCE [LARGE SCALE GENOMIC DNA]</scope>
    <source>
        <strain evidence="4 5">DSM 4813</strain>
    </source>
</reference>
<evidence type="ECO:0000313" key="4">
    <source>
        <dbReference type="EMBL" id="TQL64698.1"/>
    </source>
</evidence>
<dbReference type="PANTHER" id="PTHR34039">
    <property type="entry name" value="UPF0102 PROTEIN YRAN"/>
    <property type="match status" value="1"/>
</dbReference>
<evidence type="ECO:0000256" key="1">
    <source>
        <dbReference type="ARBA" id="ARBA00006738"/>
    </source>
</evidence>
<feature type="compositionally biased region" description="Basic and acidic residues" evidence="3">
    <location>
        <begin position="17"/>
        <end position="28"/>
    </location>
</feature>
<keyword evidence="4" id="KW-0540">Nuclease</keyword>
<evidence type="ECO:0000313" key="5">
    <source>
        <dbReference type="Proteomes" id="UP000315389"/>
    </source>
</evidence>
<dbReference type="CDD" id="cd20736">
    <property type="entry name" value="PoNe_Nuclease"/>
    <property type="match status" value="1"/>
</dbReference>
<name>A0A542ZWH8_RARFA</name>
<dbReference type="Pfam" id="PF02021">
    <property type="entry name" value="UPF0102"/>
    <property type="match status" value="1"/>
</dbReference>
<sequence length="146" mass="16284">MNNAPRTAPPAQAKTEAISRDDVAPTPDTRRIELGRRGEDTVVALIEDWGWTLLDRNWSCRFGEIDIVAMDGHELAIIEVKTRSSLNFGHPAEAVDDRKLQRLGRLAAQWLSEHPDVRAGTVRIDVAAILQQGTYLDCEYLHGVTL</sequence>
<organism evidence="4 5">
    <name type="scientific">Rarobacter faecitabidus</name>
    <dbReference type="NCBI Taxonomy" id="13243"/>
    <lineage>
        <taxon>Bacteria</taxon>
        <taxon>Bacillati</taxon>
        <taxon>Actinomycetota</taxon>
        <taxon>Actinomycetes</taxon>
        <taxon>Micrococcales</taxon>
        <taxon>Rarobacteraceae</taxon>
        <taxon>Rarobacter</taxon>
    </lineage>
</organism>